<dbReference type="Gene3D" id="3.55.50.30">
    <property type="match status" value="1"/>
</dbReference>
<comment type="caution">
    <text evidence="4">The sequence shown here is derived from an EMBL/GenBank/DDBJ whole genome shotgun (WGS) entry which is preliminary data.</text>
</comment>
<evidence type="ECO:0000313" key="5">
    <source>
        <dbReference type="Proteomes" id="UP000307244"/>
    </source>
</evidence>
<protein>
    <submittedName>
        <fullName evidence="4">DUF4974 domain-containing protein</fullName>
    </submittedName>
</protein>
<dbReference type="AlphaFoldDB" id="A0A4U1CHS4"/>
<dbReference type="RefSeq" id="WP_136836243.1">
    <property type="nucleotide sequence ID" value="NZ_SWBQ01000003.1"/>
</dbReference>
<feature type="domain" description="FecR protein" evidence="2">
    <location>
        <begin position="172"/>
        <end position="275"/>
    </location>
</feature>
<feature type="domain" description="Protein FecR C-terminal" evidence="3">
    <location>
        <begin position="320"/>
        <end position="389"/>
    </location>
</feature>
<organism evidence="4 5">
    <name type="scientific">Pedobacter frigoris</name>
    <dbReference type="NCBI Taxonomy" id="2571272"/>
    <lineage>
        <taxon>Bacteria</taxon>
        <taxon>Pseudomonadati</taxon>
        <taxon>Bacteroidota</taxon>
        <taxon>Sphingobacteriia</taxon>
        <taxon>Sphingobacteriales</taxon>
        <taxon>Sphingobacteriaceae</taxon>
        <taxon>Pedobacter</taxon>
    </lineage>
</organism>
<dbReference type="InterPro" id="IPR032508">
    <property type="entry name" value="FecR_C"/>
</dbReference>
<dbReference type="Pfam" id="PF04773">
    <property type="entry name" value="FecR"/>
    <property type="match status" value="1"/>
</dbReference>
<dbReference type="InterPro" id="IPR012373">
    <property type="entry name" value="Ferrdict_sens_TM"/>
</dbReference>
<evidence type="ECO:0000259" key="3">
    <source>
        <dbReference type="Pfam" id="PF16344"/>
    </source>
</evidence>
<evidence type="ECO:0000256" key="1">
    <source>
        <dbReference type="SAM" id="Phobius"/>
    </source>
</evidence>
<accession>A0A4U1CHS4</accession>
<dbReference type="PANTHER" id="PTHR30273">
    <property type="entry name" value="PERIPLASMIC SIGNAL SENSOR AND SIGMA FACTOR ACTIVATOR FECR-RELATED"/>
    <property type="match status" value="1"/>
</dbReference>
<dbReference type="Proteomes" id="UP000307244">
    <property type="component" value="Unassembled WGS sequence"/>
</dbReference>
<proteinExistence type="predicted"/>
<keyword evidence="5" id="KW-1185">Reference proteome</keyword>
<feature type="transmembrane region" description="Helical" evidence="1">
    <location>
        <begin position="73"/>
        <end position="94"/>
    </location>
</feature>
<keyword evidence="1" id="KW-1133">Transmembrane helix</keyword>
<dbReference type="InterPro" id="IPR006860">
    <property type="entry name" value="FecR"/>
</dbReference>
<dbReference type="PANTHER" id="PTHR30273:SF2">
    <property type="entry name" value="PROTEIN FECR"/>
    <property type="match status" value="1"/>
</dbReference>
<dbReference type="GO" id="GO:0016989">
    <property type="term" value="F:sigma factor antagonist activity"/>
    <property type="evidence" value="ECO:0007669"/>
    <property type="project" value="TreeGrafter"/>
</dbReference>
<dbReference type="OrthoDB" id="1099963at2"/>
<dbReference type="EMBL" id="SWBQ01000003">
    <property type="protein sequence ID" value="TKC05981.1"/>
    <property type="molecule type" value="Genomic_DNA"/>
</dbReference>
<sequence>MNKQAFLEIIERVTDGTASDEQLKLYNQYIDELKGDGSWDKVRMGDEAETRQALLALIDQKIDRPAKKQDYKLWYRAVAAVVVLSVSVWLYLFLNESKISAIPQDITAENDIAPGGNRAVLTLANGKVFDLETADIGELASDAGLKIFKVEDGVIEYKTVSSAVGVLGGIHTLTTPKGGTYRVILSDGTKVSLNPLSTLKYLSKFDYNSKRSVELNGEAYFAVTKSKAEFPKDQHKIFSVLTDKQEVEVLGTHFNIQSYSNEAATRTTLIEGVVRVSRLASTGSVKSLVLKPGEESVLTDKTFEVVEGNVEAIEAWQNGRFLFDNEHITSIMRKIARWYDVDAIYPEKMPRDLNFSGSISKNKNLSQILRIMELTRSVHFKINGRTLYIMSDE</sequence>
<dbReference type="Pfam" id="PF16344">
    <property type="entry name" value="FecR_C"/>
    <property type="match status" value="1"/>
</dbReference>
<keyword evidence="1" id="KW-0472">Membrane</keyword>
<evidence type="ECO:0000313" key="4">
    <source>
        <dbReference type="EMBL" id="TKC05981.1"/>
    </source>
</evidence>
<evidence type="ECO:0000259" key="2">
    <source>
        <dbReference type="Pfam" id="PF04773"/>
    </source>
</evidence>
<dbReference type="Gene3D" id="2.60.120.1440">
    <property type="match status" value="1"/>
</dbReference>
<reference evidence="4 5" key="1">
    <citation type="submission" date="2019-04" db="EMBL/GenBank/DDBJ databases">
        <title>Pedobacter sp. RP-3-15 sp. nov., isolated from Arctic soil.</title>
        <authorList>
            <person name="Dahal R.H."/>
            <person name="Kim D.-U."/>
        </authorList>
    </citation>
    <scope>NUCLEOTIDE SEQUENCE [LARGE SCALE GENOMIC DNA]</scope>
    <source>
        <strain evidence="4 5">RP-3-15</strain>
    </source>
</reference>
<keyword evidence="1" id="KW-0812">Transmembrane</keyword>
<gene>
    <name evidence="4" type="ORF">FA047_11625</name>
</gene>
<name>A0A4U1CHS4_9SPHI</name>